<dbReference type="EMBL" id="CP048685">
    <property type="protein sequence ID" value="QPJ60419.1"/>
    <property type="molecule type" value="Genomic_DNA"/>
</dbReference>
<dbReference type="InterPro" id="IPR011990">
    <property type="entry name" value="TPR-like_helical_dom_sf"/>
</dbReference>
<evidence type="ECO:0000313" key="5">
    <source>
        <dbReference type="EMBL" id="QPJ60419.1"/>
    </source>
</evidence>
<evidence type="ECO:0000256" key="2">
    <source>
        <dbReference type="ARBA" id="ARBA00022803"/>
    </source>
</evidence>
<dbReference type="SMART" id="SM00028">
    <property type="entry name" value="TPR"/>
    <property type="match status" value="3"/>
</dbReference>
<evidence type="ECO:0000256" key="1">
    <source>
        <dbReference type="ARBA" id="ARBA00022737"/>
    </source>
</evidence>
<dbReference type="Pfam" id="PF13432">
    <property type="entry name" value="TPR_16"/>
    <property type="match status" value="1"/>
</dbReference>
<dbReference type="AlphaFoldDB" id="A0A7T0BSZ3"/>
<dbReference type="Pfam" id="PF13414">
    <property type="entry name" value="TPR_11"/>
    <property type="match status" value="1"/>
</dbReference>
<feature type="repeat" description="TPR" evidence="3">
    <location>
        <begin position="93"/>
        <end position="126"/>
    </location>
</feature>
<evidence type="ECO:0000256" key="4">
    <source>
        <dbReference type="SAM" id="SignalP"/>
    </source>
</evidence>
<dbReference type="PROSITE" id="PS51257">
    <property type="entry name" value="PROKAR_LIPOPROTEIN"/>
    <property type="match status" value="1"/>
</dbReference>
<feature type="chain" id="PRO_5032356669" evidence="4">
    <location>
        <begin position="23"/>
        <end position="189"/>
    </location>
</feature>
<reference evidence="5 6" key="1">
    <citation type="submission" date="2020-02" db="EMBL/GenBank/DDBJ databases">
        <title>Genomic and physiological characterization of two novel Nitrospinaceae genera.</title>
        <authorList>
            <person name="Mueller A.J."/>
            <person name="Jung M.-Y."/>
            <person name="Strachan C.R."/>
            <person name="Herbold C.W."/>
            <person name="Kirkegaard R.H."/>
            <person name="Daims H."/>
        </authorList>
    </citation>
    <scope>NUCLEOTIDE SEQUENCE [LARGE SCALE GENOMIC DNA]</scope>
    <source>
        <strain evidence="5">EB</strain>
    </source>
</reference>
<dbReference type="Proteomes" id="UP000594688">
    <property type="component" value="Chromosome"/>
</dbReference>
<dbReference type="Gene3D" id="1.25.40.10">
    <property type="entry name" value="Tetratricopeptide repeat domain"/>
    <property type="match status" value="2"/>
</dbReference>
<dbReference type="KEGG" id="nli:G3M70_00345"/>
<dbReference type="SUPFAM" id="SSF48452">
    <property type="entry name" value="TPR-like"/>
    <property type="match status" value="1"/>
</dbReference>
<accession>A0A7T0BSZ3</accession>
<dbReference type="InterPro" id="IPR050498">
    <property type="entry name" value="Ycf3"/>
</dbReference>
<evidence type="ECO:0000256" key="3">
    <source>
        <dbReference type="PROSITE-ProRule" id="PRU00339"/>
    </source>
</evidence>
<protein>
    <submittedName>
        <fullName evidence="5">Tetratricopeptide repeat protein</fullName>
    </submittedName>
</protein>
<feature type="signal peptide" evidence="4">
    <location>
        <begin position="1"/>
        <end position="22"/>
    </location>
</feature>
<dbReference type="PANTHER" id="PTHR44858:SF1">
    <property type="entry name" value="UDP-N-ACETYLGLUCOSAMINE--PEPTIDE N-ACETYLGLUCOSAMINYLTRANSFERASE SPINDLY-RELATED"/>
    <property type="match status" value="1"/>
</dbReference>
<keyword evidence="4" id="KW-0732">Signal</keyword>
<proteinExistence type="predicted"/>
<dbReference type="PANTHER" id="PTHR44858">
    <property type="entry name" value="TETRATRICOPEPTIDE REPEAT PROTEIN 6"/>
    <property type="match status" value="1"/>
</dbReference>
<feature type="repeat" description="TPR" evidence="3">
    <location>
        <begin position="25"/>
        <end position="58"/>
    </location>
</feature>
<gene>
    <name evidence="5" type="ORF">G3M70_00345</name>
</gene>
<evidence type="ECO:0000313" key="6">
    <source>
        <dbReference type="Proteomes" id="UP000594688"/>
    </source>
</evidence>
<keyword evidence="2 3" id="KW-0802">TPR repeat</keyword>
<name>A0A7T0BSZ3_9BACT</name>
<dbReference type="InterPro" id="IPR019734">
    <property type="entry name" value="TPR_rpt"/>
</dbReference>
<organism evidence="5 6">
    <name type="scientific">Candidatus Nitronauta litoralis</name>
    <dbReference type="NCBI Taxonomy" id="2705533"/>
    <lineage>
        <taxon>Bacteria</taxon>
        <taxon>Pseudomonadati</taxon>
        <taxon>Nitrospinota/Tectimicrobiota group</taxon>
        <taxon>Nitrospinota</taxon>
        <taxon>Nitrospinia</taxon>
        <taxon>Nitrospinales</taxon>
        <taxon>Nitrospinaceae</taxon>
        <taxon>Candidatus Nitronauta</taxon>
    </lineage>
</organism>
<dbReference type="PROSITE" id="PS50005">
    <property type="entry name" value="TPR"/>
    <property type="match status" value="3"/>
</dbReference>
<sequence length="189" mass="21288">MKRLIYILSLLFVLACVSPGHADEALDWYLKGNTLSREGNYDAAVDAYLKAIRINPDATGPFYNMGIAYKRLGQFPQAAGAFEAAHRLEPDNLNIRFSLGNIYNLMERWEEAIGHLNYVVHRDPENAEAHGNLGWAFLNFDKGPPFKMLVIANLEKAVSLFEAQGLKQPALATQETLEQARKKFGYKKE</sequence>
<feature type="repeat" description="TPR" evidence="3">
    <location>
        <begin position="59"/>
        <end position="92"/>
    </location>
</feature>
<keyword evidence="1" id="KW-0677">Repeat</keyword>